<dbReference type="AlphaFoldDB" id="A0A232F932"/>
<dbReference type="OrthoDB" id="422206at2759"/>
<evidence type="ECO:0000256" key="2">
    <source>
        <dbReference type="ARBA" id="ARBA00022692"/>
    </source>
</evidence>
<feature type="transmembrane region" description="Helical" evidence="5">
    <location>
        <begin position="214"/>
        <end position="234"/>
    </location>
</feature>
<name>A0A232F932_9HYME</name>
<evidence type="ECO:0000256" key="5">
    <source>
        <dbReference type="SAM" id="Phobius"/>
    </source>
</evidence>
<accession>A0A232F932</accession>
<evidence type="ECO:0000313" key="7">
    <source>
        <dbReference type="EMBL" id="OXU27361.1"/>
    </source>
</evidence>
<organism evidence="7 8">
    <name type="scientific">Trichomalopsis sarcophagae</name>
    <dbReference type="NCBI Taxonomy" id="543379"/>
    <lineage>
        <taxon>Eukaryota</taxon>
        <taxon>Metazoa</taxon>
        <taxon>Ecdysozoa</taxon>
        <taxon>Arthropoda</taxon>
        <taxon>Hexapoda</taxon>
        <taxon>Insecta</taxon>
        <taxon>Pterygota</taxon>
        <taxon>Neoptera</taxon>
        <taxon>Endopterygota</taxon>
        <taxon>Hymenoptera</taxon>
        <taxon>Apocrita</taxon>
        <taxon>Proctotrupomorpha</taxon>
        <taxon>Chalcidoidea</taxon>
        <taxon>Pteromalidae</taxon>
        <taxon>Pteromalinae</taxon>
        <taxon>Trichomalopsis</taxon>
    </lineage>
</organism>
<feature type="transmembrane region" description="Helical" evidence="5">
    <location>
        <begin position="312"/>
        <end position="331"/>
    </location>
</feature>
<keyword evidence="4 5" id="KW-0472">Membrane</keyword>
<dbReference type="Pfam" id="PF07690">
    <property type="entry name" value="MFS_1"/>
    <property type="match status" value="1"/>
</dbReference>
<evidence type="ECO:0000259" key="6">
    <source>
        <dbReference type="PROSITE" id="PS50850"/>
    </source>
</evidence>
<comment type="subcellular location">
    <subcellularLocation>
        <location evidence="1">Membrane</location>
        <topology evidence="1">Multi-pass membrane protein</topology>
    </subcellularLocation>
</comment>
<dbReference type="GO" id="GO:0016020">
    <property type="term" value="C:membrane"/>
    <property type="evidence" value="ECO:0007669"/>
    <property type="project" value="UniProtKB-SubCell"/>
</dbReference>
<feature type="transmembrane region" description="Helical" evidence="5">
    <location>
        <begin position="90"/>
        <end position="107"/>
    </location>
</feature>
<comment type="caution">
    <text evidence="7">The sequence shown here is derived from an EMBL/GenBank/DDBJ whole genome shotgun (WGS) entry which is preliminary data.</text>
</comment>
<keyword evidence="2 5" id="KW-0812">Transmembrane</keyword>
<dbReference type="PANTHER" id="PTHR10924">
    <property type="entry name" value="MAJOR FACILITATOR SUPERFAMILY PROTEIN-RELATED"/>
    <property type="match status" value="1"/>
</dbReference>
<feature type="transmembrane region" description="Helical" evidence="5">
    <location>
        <begin position="139"/>
        <end position="161"/>
    </location>
</feature>
<evidence type="ECO:0000256" key="4">
    <source>
        <dbReference type="ARBA" id="ARBA00023136"/>
    </source>
</evidence>
<dbReference type="Proteomes" id="UP000215335">
    <property type="component" value="Unassembled WGS sequence"/>
</dbReference>
<feature type="transmembrane region" description="Helical" evidence="5">
    <location>
        <begin position="173"/>
        <end position="194"/>
    </location>
</feature>
<reference evidence="7 8" key="1">
    <citation type="journal article" date="2017" name="Curr. Biol.">
        <title>The Evolution of Venom by Co-option of Single-Copy Genes.</title>
        <authorList>
            <person name="Martinson E.O."/>
            <person name="Mrinalini"/>
            <person name="Kelkar Y.D."/>
            <person name="Chang C.H."/>
            <person name="Werren J.H."/>
        </authorList>
    </citation>
    <scope>NUCLEOTIDE SEQUENCE [LARGE SCALE GENOMIC DNA]</scope>
    <source>
        <strain evidence="7 8">Alberta</strain>
        <tissue evidence="7">Whole body</tissue>
    </source>
</reference>
<feature type="transmembrane region" description="Helical" evidence="5">
    <location>
        <begin position="399"/>
        <end position="424"/>
    </location>
</feature>
<dbReference type="PROSITE" id="PS50850">
    <property type="entry name" value="MFS"/>
    <property type="match status" value="1"/>
</dbReference>
<dbReference type="GO" id="GO:0020037">
    <property type="term" value="F:heme binding"/>
    <property type="evidence" value="ECO:0007669"/>
    <property type="project" value="TreeGrafter"/>
</dbReference>
<dbReference type="InterPro" id="IPR020846">
    <property type="entry name" value="MFS_dom"/>
</dbReference>
<dbReference type="InterPro" id="IPR049680">
    <property type="entry name" value="FLVCR1-2_SLC49-like"/>
</dbReference>
<keyword evidence="3 5" id="KW-1133">Transmembrane helix</keyword>
<feature type="transmembrane region" description="Helical" evidence="5">
    <location>
        <begin position="47"/>
        <end position="70"/>
    </location>
</feature>
<dbReference type="InterPro" id="IPR011701">
    <property type="entry name" value="MFS"/>
</dbReference>
<evidence type="ECO:0000256" key="3">
    <source>
        <dbReference type="ARBA" id="ARBA00022989"/>
    </source>
</evidence>
<dbReference type="SUPFAM" id="SSF103473">
    <property type="entry name" value="MFS general substrate transporter"/>
    <property type="match status" value="1"/>
</dbReference>
<feature type="transmembrane region" description="Helical" evidence="5">
    <location>
        <begin position="114"/>
        <end position="133"/>
    </location>
</feature>
<feature type="transmembrane region" description="Helical" evidence="5">
    <location>
        <begin position="367"/>
        <end position="387"/>
    </location>
</feature>
<dbReference type="GO" id="GO:0015232">
    <property type="term" value="F:heme transmembrane transporter activity"/>
    <property type="evidence" value="ECO:0007669"/>
    <property type="project" value="TreeGrafter"/>
</dbReference>
<gene>
    <name evidence="7" type="ORF">TSAR_005196</name>
</gene>
<keyword evidence="8" id="KW-1185">Reference proteome</keyword>
<evidence type="ECO:0000313" key="8">
    <source>
        <dbReference type="Proteomes" id="UP000215335"/>
    </source>
</evidence>
<sequence>MTEEDRSALTNDEPTVKIVKKVVQDDGENETTPKEIDIAIKVYRRRWFMLCLYIFYTALVAAQWIQYSIIANIIQRYYDVSSFAVDCTSMIFMFYYGIFIFPVSYLSDRIGLRWTIIAGSALCCVGSWIKILSVDPDKFYVALIGQSVIAVSLVFVLPLPGRVAAEWFAADELSTATSLGIFGPQLGVSVSFLLPPVVVKNHENVADIGTDLAFMFWFVAVAATLNLALILLFFQNQPKLPPNKTVALQKMKKSEKAEPFVKPMKRLMTNQSFLILCNSYGLNVGILNALGTLLNQLYLIHFKNGEEDAGRIGLLIILTGMFGSITFGIILDKTHKFKETTVIVYFLTLCGQILFAIAIFLEVKWMVYASSVFLGFFMSGYLMLGYELAAEYTYPESEFYSAGVLNITNNVYGIILVLILEVMLEHYGDVPVHVIFCVALLVGLIMTIMTKDEQRRQEAQKAGNKSLYQNVPVDEANIKEIKDIGV</sequence>
<feature type="transmembrane region" description="Helical" evidence="5">
    <location>
        <begin position="273"/>
        <end position="300"/>
    </location>
</feature>
<dbReference type="EMBL" id="NNAY01000620">
    <property type="protein sequence ID" value="OXU27361.1"/>
    <property type="molecule type" value="Genomic_DNA"/>
</dbReference>
<dbReference type="Gene3D" id="1.20.1250.20">
    <property type="entry name" value="MFS general substrate transporter like domains"/>
    <property type="match status" value="1"/>
</dbReference>
<proteinExistence type="predicted"/>
<dbReference type="PANTHER" id="PTHR10924:SF4">
    <property type="entry name" value="GH15861P"/>
    <property type="match status" value="1"/>
</dbReference>
<dbReference type="InterPro" id="IPR036259">
    <property type="entry name" value="MFS_trans_sf"/>
</dbReference>
<evidence type="ECO:0000256" key="1">
    <source>
        <dbReference type="ARBA" id="ARBA00004141"/>
    </source>
</evidence>
<dbReference type="GO" id="GO:0097037">
    <property type="term" value="P:heme export"/>
    <property type="evidence" value="ECO:0007669"/>
    <property type="project" value="TreeGrafter"/>
</dbReference>
<feature type="domain" description="Major facilitator superfamily (MFS) profile" evidence="6">
    <location>
        <begin position="42"/>
        <end position="455"/>
    </location>
</feature>
<protein>
    <recommendedName>
        <fullName evidence="6">Major facilitator superfamily (MFS) profile domain-containing protein</fullName>
    </recommendedName>
</protein>
<feature type="transmembrane region" description="Helical" evidence="5">
    <location>
        <begin position="343"/>
        <end position="361"/>
    </location>
</feature>
<feature type="transmembrane region" description="Helical" evidence="5">
    <location>
        <begin position="430"/>
        <end position="449"/>
    </location>
</feature>